<dbReference type="AlphaFoldDB" id="A0A6J4T9U6"/>
<dbReference type="NCBIfam" id="TIGR01460">
    <property type="entry name" value="HAD-SF-IIA"/>
    <property type="match status" value="1"/>
</dbReference>
<name>A0A6J4T9U6_9ACTN</name>
<dbReference type="InterPro" id="IPR006357">
    <property type="entry name" value="HAD-SF_hydro_IIA"/>
</dbReference>
<organism evidence="1">
    <name type="scientific">uncultured Solirubrobacterales bacterium</name>
    <dbReference type="NCBI Taxonomy" id="768556"/>
    <lineage>
        <taxon>Bacteria</taxon>
        <taxon>Bacillati</taxon>
        <taxon>Actinomycetota</taxon>
        <taxon>Thermoleophilia</taxon>
        <taxon>Solirubrobacterales</taxon>
        <taxon>environmental samples</taxon>
    </lineage>
</organism>
<dbReference type="GO" id="GO:0005737">
    <property type="term" value="C:cytoplasm"/>
    <property type="evidence" value="ECO:0007669"/>
    <property type="project" value="TreeGrafter"/>
</dbReference>
<dbReference type="InterPro" id="IPR006439">
    <property type="entry name" value="HAD-SF_hydro_IA"/>
</dbReference>
<dbReference type="InterPro" id="IPR036412">
    <property type="entry name" value="HAD-like_sf"/>
</dbReference>
<dbReference type="GO" id="GO:0016791">
    <property type="term" value="F:phosphatase activity"/>
    <property type="evidence" value="ECO:0007669"/>
    <property type="project" value="TreeGrafter"/>
</dbReference>
<dbReference type="PANTHER" id="PTHR19288:SF46">
    <property type="entry name" value="HALOACID DEHALOGENASE-LIKE HYDROLASE DOMAIN-CONTAINING PROTEIN 2"/>
    <property type="match status" value="1"/>
</dbReference>
<accession>A0A6J4T9U6</accession>
<dbReference type="NCBIfam" id="TIGR01549">
    <property type="entry name" value="HAD-SF-IA-v1"/>
    <property type="match status" value="1"/>
</dbReference>
<gene>
    <name evidence="1" type="ORF">AVDCRST_MAG45-2315</name>
</gene>
<dbReference type="EMBL" id="CADCVU010000201">
    <property type="protein sequence ID" value="CAA9517957.1"/>
    <property type="molecule type" value="Genomic_DNA"/>
</dbReference>
<dbReference type="Gene3D" id="3.40.50.1000">
    <property type="entry name" value="HAD superfamily/HAD-like"/>
    <property type="match status" value="2"/>
</dbReference>
<protein>
    <recommendedName>
        <fullName evidence="2">4-nitrophenylphosphatase</fullName>
    </recommendedName>
</protein>
<dbReference type="Pfam" id="PF13242">
    <property type="entry name" value="Hydrolase_like"/>
    <property type="match status" value="1"/>
</dbReference>
<feature type="non-terminal residue" evidence="1">
    <location>
        <position position="241"/>
    </location>
</feature>
<evidence type="ECO:0000313" key="1">
    <source>
        <dbReference type="EMBL" id="CAA9517957.1"/>
    </source>
</evidence>
<dbReference type="PANTHER" id="PTHR19288">
    <property type="entry name" value="4-NITROPHENYLPHOSPHATASE-RELATED"/>
    <property type="match status" value="1"/>
</dbReference>
<dbReference type="Pfam" id="PF13344">
    <property type="entry name" value="Hydrolase_6"/>
    <property type="match status" value="1"/>
</dbReference>
<sequence>MVLSERIAAYDQFILDLDGCVWVGEEGTPGVAGAIDALRADGRRVAFATNDPRSADEDFVTKLWSIGVRASLGDVVTVGGATRYLLHERHSGRTAFVIGADSFRRHVAEAGLHVLNGTDLASRADVVAVAGTHGIDGDDLRLAMLALRRGADLVATSRDPVYPTAEGLAPGTGAIVAAVEYCSGATATIVGKPEVGLFETALDRLGEGETLVVGDRLDSDVAAAAAAGLDSALVLTGGTSV</sequence>
<dbReference type="InterPro" id="IPR023214">
    <property type="entry name" value="HAD_sf"/>
</dbReference>
<reference evidence="1" key="1">
    <citation type="submission" date="2020-02" db="EMBL/GenBank/DDBJ databases">
        <authorList>
            <person name="Meier V. D."/>
        </authorList>
    </citation>
    <scope>NUCLEOTIDE SEQUENCE</scope>
    <source>
        <strain evidence="1">AVDCRST_MAG45</strain>
    </source>
</reference>
<evidence type="ECO:0008006" key="2">
    <source>
        <dbReference type="Google" id="ProtNLM"/>
    </source>
</evidence>
<proteinExistence type="predicted"/>
<dbReference type="SUPFAM" id="SSF56784">
    <property type="entry name" value="HAD-like"/>
    <property type="match status" value="1"/>
</dbReference>